<name>A0ACC5W186_9BACT</name>
<proteinExistence type="predicted"/>
<evidence type="ECO:0000313" key="2">
    <source>
        <dbReference type="Proteomes" id="UP001319828"/>
    </source>
</evidence>
<gene>
    <name evidence="1" type="ORF">H2252_02855</name>
</gene>
<comment type="caution">
    <text evidence="1">The sequence shown here is derived from an EMBL/GenBank/DDBJ whole genome shotgun (WGS) entry which is preliminary data.</text>
</comment>
<reference evidence="1" key="1">
    <citation type="submission" date="2020-07" db="EMBL/GenBank/DDBJ databases">
        <title>Campylobacter molothri sp. nov. isolated from wild birds.</title>
        <authorList>
            <person name="Miller W.G."/>
            <person name="Chapman M.H."/>
            <person name="Yee E."/>
            <person name="Lopes B.S."/>
            <person name="Forbes K.J."/>
        </authorList>
    </citation>
    <scope>NUCLEOTIDE SEQUENCE</scope>
    <source>
        <strain evidence="1">RM9754</strain>
    </source>
</reference>
<sequence>MSEKYAPFETEPTLLYDKDTFKIVAGKAYTNKDEKFCIGLKSNGFPTNSYLIFPPQFNLNLLQILLGESDSRDDEIMKFIKIIKEENEKKIT</sequence>
<keyword evidence="2" id="KW-1185">Reference proteome</keyword>
<dbReference type="EMBL" id="JACHUQ010000003">
    <property type="protein sequence ID" value="MBZ7974317.1"/>
    <property type="molecule type" value="Genomic_DNA"/>
</dbReference>
<dbReference type="Proteomes" id="UP001319828">
    <property type="component" value="Unassembled WGS sequence"/>
</dbReference>
<accession>A0ACC5W186</accession>
<evidence type="ECO:0000313" key="1">
    <source>
        <dbReference type="EMBL" id="MBZ7974317.1"/>
    </source>
</evidence>
<organism evidence="1 2">
    <name type="scientific">Campylobacter molothri</name>
    <dbReference type="NCBI Taxonomy" id="1032242"/>
    <lineage>
        <taxon>Bacteria</taxon>
        <taxon>Pseudomonadati</taxon>
        <taxon>Campylobacterota</taxon>
        <taxon>Epsilonproteobacteria</taxon>
        <taxon>Campylobacterales</taxon>
        <taxon>Campylobacteraceae</taxon>
        <taxon>Campylobacter</taxon>
    </lineage>
</organism>
<protein>
    <submittedName>
        <fullName evidence="1">Uncharacterized protein</fullName>
    </submittedName>
</protein>